<accession>A0A4P9Y9A6</accession>
<organism evidence="2 3">
    <name type="scientific">Rozella allomycis (strain CSF55)</name>
    <dbReference type="NCBI Taxonomy" id="988480"/>
    <lineage>
        <taxon>Eukaryota</taxon>
        <taxon>Fungi</taxon>
        <taxon>Fungi incertae sedis</taxon>
        <taxon>Cryptomycota</taxon>
        <taxon>Cryptomycota incertae sedis</taxon>
        <taxon>Rozella</taxon>
    </lineage>
</organism>
<gene>
    <name evidence="2" type="ORF">ROZALSC1DRAFT_26094</name>
</gene>
<protein>
    <submittedName>
        <fullName evidence="2">Uncharacterized protein</fullName>
    </submittedName>
</protein>
<dbReference type="EMBL" id="ML007810">
    <property type="protein sequence ID" value="RKP15753.1"/>
    <property type="molecule type" value="Genomic_DNA"/>
</dbReference>
<keyword evidence="1" id="KW-0472">Membrane</keyword>
<sequence length="111" mass="13059">MSNVFRQDNNKMKKVHQHKQANCAKILHHIIERLDVHLYPETRSCFMTCARFVSGYPHFASQEFQKLLEALPLCLFMLMHFLLSLIILHLAKLQWHLTISLLLKHILGNIV</sequence>
<dbReference type="Proteomes" id="UP000281549">
    <property type="component" value="Unassembled WGS sequence"/>
</dbReference>
<name>A0A4P9Y9A6_ROZAC</name>
<reference evidence="3" key="1">
    <citation type="journal article" date="2018" name="Nat. Microbiol.">
        <title>Leveraging single-cell genomics to expand the fungal tree of life.</title>
        <authorList>
            <person name="Ahrendt S.R."/>
            <person name="Quandt C.A."/>
            <person name="Ciobanu D."/>
            <person name="Clum A."/>
            <person name="Salamov A."/>
            <person name="Andreopoulos B."/>
            <person name="Cheng J.F."/>
            <person name="Woyke T."/>
            <person name="Pelin A."/>
            <person name="Henrissat B."/>
            <person name="Reynolds N.K."/>
            <person name="Benny G.L."/>
            <person name="Smith M.E."/>
            <person name="James T.Y."/>
            <person name="Grigoriev I.V."/>
        </authorList>
    </citation>
    <scope>NUCLEOTIDE SEQUENCE [LARGE SCALE GENOMIC DNA]</scope>
    <source>
        <strain evidence="3">CSF55</strain>
    </source>
</reference>
<keyword evidence="1" id="KW-0812">Transmembrane</keyword>
<evidence type="ECO:0000313" key="3">
    <source>
        <dbReference type="Proteomes" id="UP000281549"/>
    </source>
</evidence>
<feature type="transmembrane region" description="Helical" evidence="1">
    <location>
        <begin position="70"/>
        <end position="91"/>
    </location>
</feature>
<evidence type="ECO:0000313" key="2">
    <source>
        <dbReference type="EMBL" id="RKP15753.1"/>
    </source>
</evidence>
<keyword evidence="1" id="KW-1133">Transmembrane helix</keyword>
<evidence type="ECO:0000256" key="1">
    <source>
        <dbReference type="SAM" id="Phobius"/>
    </source>
</evidence>
<proteinExistence type="predicted"/>
<dbReference type="AlphaFoldDB" id="A0A4P9Y9A6"/>